<dbReference type="Pfam" id="PF02515">
    <property type="entry name" value="CoA_transf_3"/>
    <property type="match status" value="1"/>
</dbReference>
<dbReference type="InterPro" id="IPR023606">
    <property type="entry name" value="CoA-Trfase_III_dom_1_sf"/>
</dbReference>
<protein>
    <submittedName>
        <fullName evidence="1">CoA transferase</fullName>
    </submittedName>
</protein>
<sequence length="368" mass="39105">MGPLHELRILEIGGRGPVRFSGMLLADLGAEVISIHRPRPVDDITPLGDIGLGRGRRKVSLDLRTPEGRQAALAIASHSDAVIEGFLPGVTEKLGLGPAECMATNPRLVYGRITGWGQTGPLANQPGHDINFLAVSGVLSLLGRAGALPAPPMNLLADGGGAMLLTLGVTAAVLEARSSGVGQTVDASMLDSDALLSTMTHEMRNEGRWVDHRGSNLNDSGAPFYDVYPTADRRLIAVGAVEEQYWNCLLTVLGIPDTGPDRWDRATWPLWRGRLATAVSQRTQSEWCSHPGAASACISPVLTPAEAADHPQNQARRNFTRIGTSLIPSPAPQFSRTALRSLHHTWGTDQTSQVLGELGIDATGILGE</sequence>
<dbReference type="PANTHER" id="PTHR48228:SF5">
    <property type="entry name" value="ALPHA-METHYLACYL-COA RACEMASE"/>
    <property type="match status" value="1"/>
</dbReference>
<dbReference type="Proteomes" id="UP000238356">
    <property type="component" value="Unassembled WGS sequence"/>
</dbReference>
<dbReference type="InterPro" id="IPR050509">
    <property type="entry name" value="CoA-transferase_III"/>
</dbReference>
<dbReference type="Gene3D" id="3.30.1540.10">
    <property type="entry name" value="formyl-coa transferase, domain 3"/>
    <property type="match status" value="1"/>
</dbReference>
<keyword evidence="2" id="KW-1185">Reference proteome</keyword>
<gene>
    <name evidence="1" type="ORF">C5F51_22390</name>
</gene>
<dbReference type="SUPFAM" id="SSF89796">
    <property type="entry name" value="CoA-transferase family III (CaiB/BaiF)"/>
    <property type="match status" value="1"/>
</dbReference>
<comment type="caution">
    <text evidence="1">The sequence shown here is derived from an EMBL/GenBank/DDBJ whole genome shotgun (WGS) entry which is preliminary data.</text>
</comment>
<evidence type="ECO:0000313" key="2">
    <source>
        <dbReference type="Proteomes" id="UP000238356"/>
    </source>
</evidence>
<proteinExistence type="predicted"/>
<dbReference type="PANTHER" id="PTHR48228">
    <property type="entry name" value="SUCCINYL-COA--D-CITRAMALATE COA-TRANSFERASE"/>
    <property type="match status" value="1"/>
</dbReference>
<reference evidence="1 2" key="1">
    <citation type="submission" date="2018-02" db="EMBL/GenBank/DDBJ databases">
        <title>8 Nocardia nova and 1 Nocardia cyriacigeorgica strain used for evolution to TMP-SMX.</title>
        <authorList>
            <person name="Mehta H."/>
            <person name="Weng J."/>
            <person name="Shamoo Y."/>
        </authorList>
    </citation>
    <scope>NUCLEOTIDE SEQUENCE [LARGE SCALE GENOMIC DNA]</scope>
    <source>
        <strain evidence="1 2">BAA2227</strain>
    </source>
</reference>
<dbReference type="InterPro" id="IPR003673">
    <property type="entry name" value="CoA-Trfase_fam_III"/>
</dbReference>
<evidence type="ECO:0000313" key="1">
    <source>
        <dbReference type="EMBL" id="PPJ25691.1"/>
    </source>
</evidence>
<dbReference type="AlphaFoldDB" id="A0A2S6A293"/>
<dbReference type="InterPro" id="IPR044855">
    <property type="entry name" value="CoA-Trfase_III_dom3_sf"/>
</dbReference>
<organism evidence="1 2">
    <name type="scientific">Nocardia nova</name>
    <dbReference type="NCBI Taxonomy" id="37330"/>
    <lineage>
        <taxon>Bacteria</taxon>
        <taxon>Bacillati</taxon>
        <taxon>Actinomycetota</taxon>
        <taxon>Actinomycetes</taxon>
        <taxon>Mycobacteriales</taxon>
        <taxon>Nocardiaceae</taxon>
        <taxon>Nocardia</taxon>
    </lineage>
</organism>
<name>A0A2S6A293_9NOCA</name>
<accession>A0A2S6A293</accession>
<dbReference type="GO" id="GO:0016740">
    <property type="term" value="F:transferase activity"/>
    <property type="evidence" value="ECO:0007669"/>
    <property type="project" value="UniProtKB-KW"/>
</dbReference>
<keyword evidence="1" id="KW-0808">Transferase</keyword>
<dbReference type="EMBL" id="PSZD01000015">
    <property type="protein sequence ID" value="PPJ25691.1"/>
    <property type="molecule type" value="Genomic_DNA"/>
</dbReference>
<dbReference type="Gene3D" id="3.40.50.10540">
    <property type="entry name" value="Crotonobetainyl-coa:carnitine coa-transferase, domain 1"/>
    <property type="match status" value="1"/>
</dbReference>
<dbReference type="RefSeq" id="WP_104364006.1">
    <property type="nucleotide sequence ID" value="NZ_PSZD01000015.1"/>
</dbReference>